<organism evidence="1 2">
    <name type="scientific">Deinococcus soli</name>
    <name type="common">ex Cha et al. 2016</name>
    <dbReference type="NCBI Taxonomy" id="1309411"/>
    <lineage>
        <taxon>Bacteria</taxon>
        <taxon>Thermotogati</taxon>
        <taxon>Deinococcota</taxon>
        <taxon>Deinococci</taxon>
        <taxon>Deinococcales</taxon>
        <taxon>Deinococcaceae</taxon>
        <taxon>Deinococcus</taxon>
    </lineage>
</organism>
<accession>A0AAE3XFL7</accession>
<dbReference type="AlphaFoldDB" id="A0AAE3XFL7"/>
<name>A0AAE3XFL7_9DEIO</name>
<reference evidence="1" key="1">
    <citation type="submission" date="2023-07" db="EMBL/GenBank/DDBJ databases">
        <title>Sorghum-associated microbial communities from plants grown in Nebraska, USA.</title>
        <authorList>
            <person name="Schachtman D."/>
        </authorList>
    </citation>
    <scope>NUCLEOTIDE SEQUENCE</scope>
    <source>
        <strain evidence="1">BE330</strain>
    </source>
</reference>
<comment type="caution">
    <text evidence="1">The sequence shown here is derived from an EMBL/GenBank/DDBJ whole genome shotgun (WGS) entry which is preliminary data.</text>
</comment>
<protein>
    <submittedName>
        <fullName evidence="1">Uncharacterized protein</fullName>
    </submittedName>
</protein>
<dbReference type="EMBL" id="JAVDQK010000008">
    <property type="protein sequence ID" value="MDR6219594.1"/>
    <property type="molecule type" value="Genomic_DNA"/>
</dbReference>
<evidence type="ECO:0000313" key="1">
    <source>
        <dbReference type="EMBL" id="MDR6219594.1"/>
    </source>
</evidence>
<dbReference type="RefSeq" id="WP_309855895.1">
    <property type="nucleotide sequence ID" value="NZ_JAVDQJ010000007.1"/>
</dbReference>
<dbReference type="Proteomes" id="UP001185331">
    <property type="component" value="Unassembled WGS sequence"/>
</dbReference>
<gene>
    <name evidence="1" type="ORF">J2Y00_003198</name>
</gene>
<sequence>MQSAKATNQRRAANRNLLITRIVLNTLKEMNPQYPHVSFDPLEVEIK</sequence>
<evidence type="ECO:0000313" key="2">
    <source>
        <dbReference type="Proteomes" id="UP001185331"/>
    </source>
</evidence>
<proteinExistence type="predicted"/>